<keyword evidence="4" id="KW-0496">Mitochondrion</keyword>
<dbReference type="Pfam" id="PF00338">
    <property type="entry name" value="Ribosomal_S10"/>
    <property type="match status" value="1"/>
</dbReference>
<organism evidence="9 10">
    <name type="scientific">Zootermopsis nevadensis</name>
    <name type="common">Dampwood termite</name>
    <dbReference type="NCBI Taxonomy" id="136037"/>
    <lineage>
        <taxon>Eukaryota</taxon>
        <taxon>Metazoa</taxon>
        <taxon>Ecdysozoa</taxon>
        <taxon>Arthropoda</taxon>
        <taxon>Hexapoda</taxon>
        <taxon>Insecta</taxon>
        <taxon>Pterygota</taxon>
        <taxon>Neoptera</taxon>
        <taxon>Polyneoptera</taxon>
        <taxon>Dictyoptera</taxon>
        <taxon>Blattodea</taxon>
        <taxon>Blattoidea</taxon>
        <taxon>Termitoidae</taxon>
        <taxon>Termopsidae</taxon>
        <taxon>Zootermopsis</taxon>
    </lineage>
</organism>
<dbReference type="FunCoup" id="A0A067RDB1">
    <property type="interactions" value="711"/>
</dbReference>
<dbReference type="GO" id="GO:0005763">
    <property type="term" value="C:mitochondrial small ribosomal subunit"/>
    <property type="evidence" value="ECO:0007669"/>
    <property type="project" value="InterPro"/>
</dbReference>
<dbReference type="SMART" id="SM01403">
    <property type="entry name" value="Ribosomal_S10"/>
    <property type="match status" value="1"/>
</dbReference>
<keyword evidence="3 9" id="KW-0689">Ribosomal protein</keyword>
<comment type="subcellular location">
    <subcellularLocation>
        <location evidence="1">Mitochondrion</location>
    </subcellularLocation>
</comment>
<dbReference type="Gene3D" id="3.30.70.600">
    <property type="entry name" value="Ribosomal protein S10 domain"/>
    <property type="match status" value="1"/>
</dbReference>
<comment type="similarity">
    <text evidence="2">Belongs to the universal ribosomal protein uS10 family.</text>
</comment>
<evidence type="ECO:0000313" key="10">
    <source>
        <dbReference type="Proteomes" id="UP000027135"/>
    </source>
</evidence>
<evidence type="ECO:0000256" key="6">
    <source>
        <dbReference type="ARBA" id="ARBA00035261"/>
    </source>
</evidence>
<dbReference type="SUPFAM" id="SSF54999">
    <property type="entry name" value="Ribosomal protein S10"/>
    <property type="match status" value="1"/>
</dbReference>
<dbReference type="PANTHER" id="PTHR13334">
    <property type="entry name" value="MITOCHONDRIAL 28S RIBOSOMAL PROTEIN S10"/>
    <property type="match status" value="1"/>
</dbReference>
<dbReference type="InterPro" id="IPR036838">
    <property type="entry name" value="Ribosomal_uS10_dom_sf"/>
</dbReference>
<accession>A0A067RDB1</accession>
<keyword evidence="10" id="KW-1185">Reference proteome</keyword>
<protein>
    <recommendedName>
        <fullName evidence="6">Small ribosomal subunit protein uS10m</fullName>
    </recommendedName>
    <alternativeName>
        <fullName evidence="7">28S ribosomal protein S10, mitochondrial</fullName>
    </alternativeName>
</protein>
<evidence type="ECO:0000256" key="1">
    <source>
        <dbReference type="ARBA" id="ARBA00004173"/>
    </source>
</evidence>
<evidence type="ECO:0000256" key="3">
    <source>
        <dbReference type="ARBA" id="ARBA00022980"/>
    </source>
</evidence>
<evidence type="ECO:0000256" key="4">
    <source>
        <dbReference type="ARBA" id="ARBA00023128"/>
    </source>
</evidence>
<dbReference type="eggNOG" id="KOG3321">
    <property type="taxonomic scope" value="Eukaryota"/>
</dbReference>
<feature type="domain" description="Small ribosomal subunit protein uS10" evidence="8">
    <location>
        <begin position="60"/>
        <end position="158"/>
    </location>
</feature>
<dbReference type="InParanoid" id="A0A067RDB1"/>
<keyword evidence="5" id="KW-0687">Ribonucleoprotein</keyword>
<evidence type="ECO:0000313" key="9">
    <source>
        <dbReference type="EMBL" id="KDR16763.1"/>
    </source>
</evidence>
<dbReference type="Proteomes" id="UP000027135">
    <property type="component" value="Unassembled WGS sequence"/>
</dbReference>
<evidence type="ECO:0000256" key="7">
    <source>
        <dbReference type="ARBA" id="ARBA00035544"/>
    </source>
</evidence>
<dbReference type="InterPro" id="IPR027486">
    <property type="entry name" value="Ribosomal_uS10_dom"/>
</dbReference>
<dbReference type="EMBL" id="KK852777">
    <property type="protein sequence ID" value="KDR16763.1"/>
    <property type="molecule type" value="Genomic_DNA"/>
</dbReference>
<reference evidence="9 10" key="1">
    <citation type="journal article" date="2014" name="Nat. Commun.">
        <title>Molecular traces of alternative social organization in a termite genome.</title>
        <authorList>
            <person name="Terrapon N."/>
            <person name="Li C."/>
            <person name="Robertson H.M."/>
            <person name="Ji L."/>
            <person name="Meng X."/>
            <person name="Booth W."/>
            <person name="Chen Z."/>
            <person name="Childers C.P."/>
            <person name="Glastad K.M."/>
            <person name="Gokhale K."/>
            <person name="Gowin J."/>
            <person name="Gronenberg W."/>
            <person name="Hermansen R.A."/>
            <person name="Hu H."/>
            <person name="Hunt B.G."/>
            <person name="Huylmans A.K."/>
            <person name="Khalil S.M."/>
            <person name="Mitchell R.D."/>
            <person name="Munoz-Torres M.C."/>
            <person name="Mustard J.A."/>
            <person name="Pan H."/>
            <person name="Reese J.T."/>
            <person name="Scharf M.E."/>
            <person name="Sun F."/>
            <person name="Vogel H."/>
            <person name="Xiao J."/>
            <person name="Yang W."/>
            <person name="Yang Z."/>
            <person name="Yang Z."/>
            <person name="Zhou J."/>
            <person name="Zhu J."/>
            <person name="Brent C.S."/>
            <person name="Elsik C.G."/>
            <person name="Goodisman M.A."/>
            <person name="Liberles D.A."/>
            <person name="Roe R.M."/>
            <person name="Vargo E.L."/>
            <person name="Vilcinskas A."/>
            <person name="Wang J."/>
            <person name="Bornberg-Bauer E."/>
            <person name="Korb J."/>
            <person name="Zhang G."/>
            <person name="Liebig J."/>
        </authorList>
    </citation>
    <scope>NUCLEOTIDE SEQUENCE [LARGE SCALE GENOMIC DNA]</scope>
    <source>
        <tissue evidence="9">Whole organism</tissue>
    </source>
</reference>
<evidence type="ECO:0000259" key="8">
    <source>
        <dbReference type="SMART" id="SM01403"/>
    </source>
</evidence>
<sequence length="189" mass="21818">MNILRDVSKLVCKTDRRALASLLKYAETGLKPQYVCKGHMSLASQTDQNEDLDKLYRMVEVEVRGNDPAVLKSYSWFTTTAAMELGITVGECWTPRKANHERLTLLKSVHIYKKHRVQYEIRTYFRFMQFLRLTGSTANTFLEYIQRNLPEGVAMKVTKVEITAIPSHIKTHSEPQQLELPATVEERNL</sequence>
<dbReference type="OrthoDB" id="366214at2759"/>
<name>A0A067RDB1_ZOONE</name>
<dbReference type="PANTHER" id="PTHR13334:SF4">
    <property type="entry name" value="SMALL RIBOSOMAL SUBUNIT PROTEIN US10M"/>
    <property type="match status" value="1"/>
</dbReference>
<dbReference type="OMA" id="IRWVQPA"/>
<dbReference type="AlphaFoldDB" id="A0A067RDB1"/>
<gene>
    <name evidence="9" type="ORF">L798_09292</name>
</gene>
<evidence type="ECO:0000256" key="2">
    <source>
        <dbReference type="ARBA" id="ARBA00007102"/>
    </source>
</evidence>
<dbReference type="STRING" id="136037.A0A067RDB1"/>
<dbReference type="InterPro" id="IPR040055">
    <property type="entry name" value="Ribosomal_uS10m"/>
</dbReference>
<evidence type="ECO:0000256" key="5">
    <source>
        <dbReference type="ARBA" id="ARBA00023274"/>
    </source>
</evidence>
<proteinExistence type="inferred from homology"/>